<protein>
    <submittedName>
        <fullName evidence="3">T9SS C-terminal target domain-containing protein</fullName>
    </submittedName>
</protein>
<name>A0ABP6Y1I4_9FLAO</name>
<comment type="caution">
    <text evidence="3">The sequence shown here is derived from an EMBL/GenBank/DDBJ whole genome shotgun (WGS) entry which is preliminary data.</text>
</comment>
<evidence type="ECO:0000313" key="3">
    <source>
        <dbReference type="EMBL" id="GAA3574713.1"/>
    </source>
</evidence>
<dbReference type="NCBIfam" id="TIGR04131">
    <property type="entry name" value="Bac_Flav_CTERM"/>
    <property type="match status" value="1"/>
</dbReference>
<organism evidence="3 4">
    <name type="scientific">Snuella lapsa</name>
    <dbReference type="NCBI Taxonomy" id="870481"/>
    <lineage>
        <taxon>Bacteria</taxon>
        <taxon>Pseudomonadati</taxon>
        <taxon>Bacteroidota</taxon>
        <taxon>Flavobacteriia</taxon>
        <taxon>Flavobacteriales</taxon>
        <taxon>Flavobacteriaceae</taxon>
        <taxon>Snuella</taxon>
    </lineage>
</organism>
<keyword evidence="1" id="KW-0472">Membrane</keyword>
<feature type="domain" description="PKD" evidence="2">
    <location>
        <begin position="977"/>
        <end position="1035"/>
    </location>
</feature>
<dbReference type="SUPFAM" id="SSF49299">
    <property type="entry name" value="PKD domain"/>
    <property type="match status" value="1"/>
</dbReference>
<keyword evidence="1" id="KW-1133">Transmembrane helix</keyword>
<evidence type="ECO:0000313" key="4">
    <source>
        <dbReference type="Proteomes" id="UP001500954"/>
    </source>
</evidence>
<dbReference type="EMBL" id="BAABCY010000066">
    <property type="protein sequence ID" value="GAA3574713.1"/>
    <property type="molecule type" value="Genomic_DNA"/>
</dbReference>
<dbReference type="PROSITE" id="PS50093">
    <property type="entry name" value="PKD"/>
    <property type="match status" value="1"/>
</dbReference>
<evidence type="ECO:0000256" key="1">
    <source>
        <dbReference type="SAM" id="Phobius"/>
    </source>
</evidence>
<reference evidence="4" key="1">
    <citation type="journal article" date="2019" name="Int. J. Syst. Evol. Microbiol.">
        <title>The Global Catalogue of Microorganisms (GCM) 10K type strain sequencing project: providing services to taxonomists for standard genome sequencing and annotation.</title>
        <authorList>
            <consortium name="The Broad Institute Genomics Platform"/>
            <consortium name="The Broad Institute Genome Sequencing Center for Infectious Disease"/>
            <person name="Wu L."/>
            <person name="Ma J."/>
        </authorList>
    </citation>
    <scope>NUCLEOTIDE SEQUENCE [LARGE SCALE GENOMIC DNA]</scope>
    <source>
        <strain evidence="4">JCM 17111</strain>
    </source>
</reference>
<dbReference type="CDD" id="cd00146">
    <property type="entry name" value="PKD"/>
    <property type="match status" value="1"/>
</dbReference>
<dbReference type="Proteomes" id="UP001500954">
    <property type="component" value="Unassembled WGS sequence"/>
</dbReference>
<gene>
    <name evidence="3" type="ORF">GCM10022395_24780</name>
</gene>
<dbReference type="RefSeq" id="WP_345006567.1">
    <property type="nucleotide sequence ID" value="NZ_BAABCY010000066.1"/>
</dbReference>
<proteinExistence type="predicted"/>
<feature type="transmembrane region" description="Helical" evidence="1">
    <location>
        <begin position="12"/>
        <end position="28"/>
    </location>
</feature>
<accession>A0ABP6Y1I4</accession>
<dbReference type="InterPro" id="IPR013783">
    <property type="entry name" value="Ig-like_fold"/>
</dbReference>
<dbReference type="Gene3D" id="2.60.120.260">
    <property type="entry name" value="Galactose-binding domain-like"/>
    <property type="match status" value="1"/>
</dbReference>
<keyword evidence="1" id="KW-0812">Transmembrane</keyword>
<keyword evidence="4" id="KW-1185">Reference proteome</keyword>
<dbReference type="Pfam" id="PF13585">
    <property type="entry name" value="CHU_C"/>
    <property type="match status" value="1"/>
</dbReference>
<sequence length="1195" mass="132054">MKDLDLNNHFKIVINLIIIFIFFTQNAHTQTACSLGDPVFVENFGSGTNRLGPSLNQDPNANVHPNYRPASLYTYVGSGSVGHDQYGIMKDPKDAAPGGAGWNDSFPDHTGNPNGYLYYCDAKEDLNVFYAQKIDGLCDDIEYELSAWFAKTNAPDYFIDPNIKLIIGFTDINDQNIGSIVEADTGPIEGVGANRWHRKSLIFTVPTGTENIYFMLRNNVSGVAGNDLAIDDIEVRPCGPQIDLTDTFTNNIITNETYCIEDSNDTSISISANIPNTFVMQWQESTVSGVWTDMTGETGNTLNYTIPSTSAFYQLRLKFAHNANNLLNSKCHFFTEPISYYRTYANTAPVMQLCDDDNNGLMFFNLASQKSYINDSNEVTITYHTSQPLAESGNAPLTSPFESGSTTIFARVENNLNPSCYAISSFDLEVYETPVPMDASSILPIQECDNTSVGTDTDGLVVFDITQRETDILNGQDPNGFNISYYSDDTYNSPIPNPSSFENTVSGGQTIYVRVTNNQYGDCYAGTAVQIEVLELPVVNNPSTYSQCDDVSNDGQALFNLTLDSIKSEINPNHTTEGLQFTYYEDLNEAENNGTAITNPGAYLDAPGFVPEIVYIRVENPNNCYRVVPLTLEVNPYSGALALYNPNPIHQCDDGMDPRDGISTFDLSGFKDHIENVVFSTFNASAHLYETQSDAELEINEITDLTNHQNINSPNSQDIWVRVKSDLNNNCLGLEEFPGLLIVEALPYANPVSIDRQCDDDFDGAYPFDVSTLETTVLGGQSYNDVSITYFDNTGNPLKDFSGNDVTSPLPNTLLMDSQTITIRLTNNNTSDPDGACFHETSLEFIVDVQPVANPVTVSPVCDGDAGDIDDDGVYPFDTSSFTGIILGTQSTMEIYYRYIDQNGNTVTDSPTLPTPLMSGSQTITVEVRNPLNDTCSAATDIQLTVNPLPDFTIETPQIVCSSDPTFTIVLDPVEADPNEVFDYLWQYQDGSVLSNAPTLTVSTPGTYTVTLTKTDGTGCFRSREVFVNASELATITQEDITVVDLSDNNTITINENNLGLGDYEFAMDDEFGPYQDEPFFERVKAGIHTLFVRDKKGCGTASIDISVIGYPKFFTPNNDGYNDYWQIKGVNAQFQPNSSIYIFDRYGKLLKQIATTSNGWDGTFNGDRMRSDDYWFKVMLQDGRTFMGHFSLKR</sequence>
<dbReference type="Pfam" id="PF18911">
    <property type="entry name" value="PKD_4"/>
    <property type="match status" value="1"/>
</dbReference>
<dbReference type="InterPro" id="IPR026341">
    <property type="entry name" value="T9SS_type_B"/>
</dbReference>
<evidence type="ECO:0000259" key="2">
    <source>
        <dbReference type="PROSITE" id="PS50093"/>
    </source>
</evidence>
<dbReference type="InterPro" id="IPR035986">
    <property type="entry name" value="PKD_dom_sf"/>
</dbReference>
<dbReference type="Gene3D" id="2.60.40.10">
    <property type="entry name" value="Immunoglobulins"/>
    <property type="match status" value="1"/>
</dbReference>
<dbReference type="InterPro" id="IPR000601">
    <property type="entry name" value="PKD_dom"/>
</dbReference>